<evidence type="ECO:0008006" key="4">
    <source>
        <dbReference type="Google" id="ProtNLM"/>
    </source>
</evidence>
<dbReference type="OrthoDB" id="1436613at2759"/>
<accession>A0A0R0KSN9</accession>
<organism evidence="1">
    <name type="scientific">Glycine max</name>
    <name type="common">Soybean</name>
    <name type="synonym">Glycine hispida</name>
    <dbReference type="NCBI Taxonomy" id="3847"/>
    <lineage>
        <taxon>Eukaryota</taxon>
        <taxon>Viridiplantae</taxon>
        <taxon>Streptophyta</taxon>
        <taxon>Embryophyta</taxon>
        <taxon>Tracheophyta</taxon>
        <taxon>Spermatophyta</taxon>
        <taxon>Magnoliopsida</taxon>
        <taxon>eudicotyledons</taxon>
        <taxon>Gunneridae</taxon>
        <taxon>Pentapetalae</taxon>
        <taxon>rosids</taxon>
        <taxon>fabids</taxon>
        <taxon>Fabales</taxon>
        <taxon>Fabaceae</taxon>
        <taxon>Papilionoideae</taxon>
        <taxon>50 kb inversion clade</taxon>
        <taxon>NPAAA clade</taxon>
        <taxon>indigoferoid/millettioid clade</taxon>
        <taxon>Phaseoleae</taxon>
        <taxon>Glycine</taxon>
        <taxon>Glycine subgen. Soja</taxon>
    </lineage>
</organism>
<gene>
    <name evidence="1" type="ORF">GLYMA_02G070200</name>
</gene>
<dbReference type="AlphaFoldDB" id="A0A0R0KSN9"/>
<dbReference type="Proteomes" id="UP000008827">
    <property type="component" value="Chromosome 2"/>
</dbReference>
<dbReference type="Gramene" id="KRH70125">
    <property type="protein sequence ID" value="KRH70125"/>
    <property type="gene ID" value="GLYMA_02G070200"/>
</dbReference>
<proteinExistence type="predicted"/>
<evidence type="ECO:0000313" key="2">
    <source>
        <dbReference type="EnsemblPlants" id="KRH70125"/>
    </source>
</evidence>
<dbReference type="InParanoid" id="A0A0R0KSN9"/>
<reference evidence="1 2" key="1">
    <citation type="journal article" date="2010" name="Nature">
        <title>Genome sequence of the palaeopolyploid soybean.</title>
        <authorList>
            <person name="Schmutz J."/>
            <person name="Cannon S.B."/>
            <person name="Schlueter J."/>
            <person name="Ma J."/>
            <person name="Mitros T."/>
            <person name="Nelson W."/>
            <person name="Hyten D.L."/>
            <person name="Song Q."/>
            <person name="Thelen J.J."/>
            <person name="Cheng J."/>
            <person name="Xu D."/>
            <person name="Hellsten U."/>
            <person name="May G.D."/>
            <person name="Yu Y."/>
            <person name="Sakurai T."/>
            <person name="Umezawa T."/>
            <person name="Bhattacharyya M.K."/>
            <person name="Sandhu D."/>
            <person name="Valliyodan B."/>
            <person name="Lindquist E."/>
            <person name="Peto M."/>
            <person name="Grant D."/>
            <person name="Shu S."/>
            <person name="Goodstein D."/>
            <person name="Barry K."/>
            <person name="Futrell-Griggs M."/>
            <person name="Abernathy B."/>
            <person name="Du J."/>
            <person name="Tian Z."/>
            <person name="Zhu L."/>
            <person name="Gill N."/>
            <person name="Joshi T."/>
            <person name="Libault M."/>
            <person name="Sethuraman A."/>
            <person name="Zhang X.-C."/>
            <person name="Shinozaki K."/>
            <person name="Nguyen H.T."/>
            <person name="Wing R.A."/>
            <person name="Cregan P."/>
            <person name="Specht J."/>
            <person name="Grimwood J."/>
            <person name="Rokhsar D."/>
            <person name="Stacey G."/>
            <person name="Shoemaker R.C."/>
            <person name="Jackson S.A."/>
        </authorList>
    </citation>
    <scope>NUCLEOTIDE SEQUENCE [LARGE SCALE GENOMIC DNA]</scope>
    <source>
        <strain evidence="2">cv. Williams 82</strain>
        <tissue evidence="1">Callus</tissue>
    </source>
</reference>
<dbReference type="EMBL" id="CM000835">
    <property type="protein sequence ID" value="KRH70125.1"/>
    <property type="molecule type" value="Genomic_DNA"/>
</dbReference>
<evidence type="ECO:0000313" key="1">
    <source>
        <dbReference type="EMBL" id="KRH70125.1"/>
    </source>
</evidence>
<reference evidence="2" key="2">
    <citation type="submission" date="2018-02" db="UniProtKB">
        <authorList>
            <consortium name="EnsemblPlants"/>
        </authorList>
    </citation>
    <scope>IDENTIFICATION</scope>
    <source>
        <strain evidence="2">Williams 82</strain>
    </source>
</reference>
<sequence length="128" mass="14076">MRFGLILMFGSFRTLPQQVRSSSGLEETYWIMPKEGPVALNCDASMVQFGEVMDCGGVIHNHAGSSVCDFQAQLRGDSILYGKLKAILHGIKLAKAIKALEGNCDHLHPHYQSIQEIHLVHGRSEGVT</sequence>
<evidence type="ECO:0000313" key="3">
    <source>
        <dbReference type="Proteomes" id="UP000008827"/>
    </source>
</evidence>
<protein>
    <recommendedName>
        <fullName evidence="4">RNase H type-1 domain-containing protein</fullName>
    </recommendedName>
</protein>
<reference evidence="1" key="3">
    <citation type="submission" date="2018-07" db="EMBL/GenBank/DDBJ databases">
        <title>WGS assembly of Glycine max.</title>
        <authorList>
            <person name="Schmutz J."/>
            <person name="Cannon S."/>
            <person name="Schlueter J."/>
            <person name="Ma J."/>
            <person name="Mitros T."/>
            <person name="Nelson W."/>
            <person name="Hyten D."/>
            <person name="Song Q."/>
            <person name="Thelen J."/>
            <person name="Cheng J."/>
            <person name="Xu D."/>
            <person name="Hellsten U."/>
            <person name="May G."/>
            <person name="Yu Y."/>
            <person name="Sakurai T."/>
            <person name="Umezawa T."/>
            <person name="Bhattacharyya M."/>
            <person name="Sandhu D."/>
            <person name="Valliyodan B."/>
            <person name="Lindquist E."/>
            <person name="Peto M."/>
            <person name="Grant D."/>
            <person name="Shu S."/>
            <person name="Goodstein D."/>
            <person name="Barry K."/>
            <person name="Futrell-Griggs M."/>
            <person name="Abernathy B."/>
            <person name="Du J."/>
            <person name="Tian Z."/>
            <person name="Zhu L."/>
            <person name="Gill N."/>
            <person name="Joshi T."/>
            <person name="Libault M."/>
            <person name="Sethuraman A."/>
            <person name="Zhang X."/>
            <person name="Shinozaki K."/>
            <person name="Nguyen H."/>
            <person name="Wing R."/>
            <person name="Cregan P."/>
            <person name="Specht J."/>
            <person name="Grimwood J."/>
            <person name="Rokhsar D."/>
            <person name="Stacey G."/>
            <person name="Shoemaker R."/>
            <person name="Jackson S."/>
        </authorList>
    </citation>
    <scope>NUCLEOTIDE SEQUENCE</scope>
    <source>
        <tissue evidence="1">Callus</tissue>
    </source>
</reference>
<name>A0A0R0KSN9_SOYBN</name>
<dbReference type="EnsemblPlants" id="KRH70125">
    <property type="protein sequence ID" value="KRH70125"/>
    <property type="gene ID" value="GLYMA_02G070200"/>
</dbReference>
<keyword evidence="3" id="KW-1185">Reference proteome</keyword>